<gene>
    <name evidence="1" type="ORF">VNO77_21952</name>
</gene>
<comment type="caution">
    <text evidence="1">The sequence shown here is derived from an EMBL/GenBank/DDBJ whole genome shotgun (WGS) entry which is preliminary data.</text>
</comment>
<dbReference type="AlphaFoldDB" id="A0AAN9QAL0"/>
<accession>A0AAN9QAL0</accession>
<proteinExistence type="predicted"/>
<protein>
    <submittedName>
        <fullName evidence="1">Uncharacterized protein</fullName>
    </submittedName>
</protein>
<dbReference type="EMBL" id="JAYMYQ010000005">
    <property type="protein sequence ID" value="KAK7327859.1"/>
    <property type="molecule type" value="Genomic_DNA"/>
</dbReference>
<reference evidence="1 2" key="1">
    <citation type="submission" date="2024-01" db="EMBL/GenBank/DDBJ databases">
        <title>The genomes of 5 underutilized Papilionoideae crops provide insights into root nodulation and disease resistanc.</title>
        <authorList>
            <person name="Jiang F."/>
        </authorList>
    </citation>
    <scope>NUCLEOTIDE SEQUENCE [LARGE SCALE GENOMIC DNA]</scope>
    <source>
        <strain evidence="1">LVBAO_FW01</strain>
        <tissue evidence="1">Leaves</tissue>
    </source>
</reference>
<evidence type="ECO:0000313" key="2">
    <source>
        <dbReference type="Proteomes" id="UP001367508"/>
    </source>
</evidence>
<organism evidence="1 2">
    <name type="scientific">Canavalia gladiata</name>
    <name type="common">Sword bean</name>
    <name type="synonym">Dolichos gladiatus</name>
    <dbReference type="NCBI Taxonomy" id="3824"/>
    <lineage>
        <taxon>Eukaryota</taxon>
        <taxon>Viridiplantae</taxon>
        <taxon>Streptophyta</taxon>
        <taxon>Embryophyta</taxon>
        <taxon>Tracheophyta</taxon>
        <taxon>Spermatophyta</taxon>
        <taxon>Magnoliopsida</taxon>
        <taxon>eudicotyledons</taxon>
        <taxon>Gunneridae</taxon>
        <taxon>Pentapetalae</taxon>
        <taxon>rosids</taxon>
        <taxon>fabids</taxon>
        <taxon>Fabales</taxon>
        <taxon>Fabaceae</taxon>
        <taxon>Papilionoideae</taxon>
        <taxon>50 kb inversion clade</taxon>
        <taxon>NPAAA clade</taxon>
        <taxon>indigoferoid/millettioid clade</taxon>
        <taxon>Phaseoleae</taxon>
        <taxon>Canavalia</taxon>
    </lineage>
</organism>
<keyword evidence="2" id="KW-1185">Reference proteome</keyword>
<evidence type="ECO:0000313" key="1">
    <source>
        <dbReference type="EMBL" id="KAK7327859.1"/>
    </source>
</evidence>
<name>A0AAN9QAL0_CANGL</name>
<sequence>MGERSLDRRDHVSCILQIYNYSSAFSFYMSRLGIACIALRGTSDPLLLSFHSRRRLLSSFGELKFSIVE</sequence>
<dbReference type="Proteomes" id="UP001367508">
    <property type="component" value="Unassembled WGS sequence"/>
</dbReference>